<keyword evidence="4" id="KW-1185">Reference proteome</keyword>
<feature type="transmembrane region" description="Helical" evidence="2">
    <location>
        <begin position="236"/>
        <end position="260"/>
    </location>
</feature>
<evidence type="ECO:0000313" key="3">
    <source>
        <dbReference type="EMBL" id="MFD5098556.1"/>
    </source>
</evidence>
<evidence type="ECO:0000313" key="4">
    <source>
        <dbReference type="Proteomes" id="UP001598448"/>
    </source>
</evidence>
<dbReference type="PANTHER" id="PTHR38454">
    <property type="entry name" value="INTEGRAL MEMBRANE PROTEIN-RELATED"/>
    <property type="match status" value="1"/>
</dbReference>
<feature type="transmembrane region" description="Helical" evidence="2">
    <location>
        <begin position="359"/>
        <end position="377"/>
    </location>
</feature>
<dbReference type="InterPro" id="IPR018580">
    <property type="entry name" value="Uncharacterised_YfhO"/>
</dbReference>
<protein>
    <submittedName>
        <fullName evidence="3">YfhO family protein</fullName>
    </submittedName>
</protein>
<dbReference type="EMBL" id="JBHXIJ010000024">
    <property type="protein sequence ID" value="MFD5098556.1"/>
    <property type="molecule type" value="Genomic_DNA"/>
</dbReference>
<feature type="compositionally biased region" description="Basic and acidic residues" evidence="1">
    <location>
        <begin position="871"/>
        <end position="882"/>
    </location>
</feature>
<feature type="transmembrane region" description="Helical" evidence="2">
    <location>
        <begin position="106"/>
        <end position="127"/>
    </location>
</feature>
<keyword evidence="2" id="KW-0472">Membrane</keyword>
<comment type="caution">
    <text evidence="3">The sequence shown here is derived from an EMBL/GenBank/DDBJ whole genome shotgun (WGS) entry which is preliminary data.</text>
</comment>
<dbReference type="Pfam" id="PF09586">
    <property type="entry name" value="YfhO"/>
    <property type="match status" value="1"/>
</dbReference>
<feature type="transmembrane region" description="Helical" evidence="2">
    <location>
        <begin position="139"/>
        <end position="157"/>
    </location>
</feature>
<evidence type="ECO:0000256" key="1">
    <source>
        <dbReference type="SAM" id="MobiDB-lite"/>
    </source>
</evidence>
<dbReference type="PANTHER" id="PTHR38454:SF1">
    <property type="entry name" value="INTEGRAL MEMBRANE PROTEIN"/>
    <property type="match status" value="1"/>
</dbReference>
<feature type="transmembrane region" description="Helical" evidence="2">
    <location>
        <begin position="292"/>
        <end position="312"/>
    </location>
</feature>
<feature type="transmembrane region" description="Helical" evidence="2">
    <location>
        <begin position="203"/>
        <end position="224"/>
    </location>
</feature>
<reference evidence="3 4" key="1">
    <citation type="submission" date="2024-09" db="EMBL/GenBank/DDBJ databases">
        <title>The Natural Products Discovery Center: Release of the First 8490 Sequenced Strains for Exploring Actinobacteria Biosynthetic Diversity.</title>
        <authorList>
            <person name="Kalkreuter E."/>
            <person name="Kautsar S.A."/>
            <person name="Yang D."/>
            <person name="Bader C.D."/>
            <person name="Teijaro C.N."/>
            <person name="Fluegel L."/>
            <person name="Davis C.M."/>
            <person name="Simpson J.R."/>
            <person name="Lauterbach L."/>
            <person name="Steele A.D."/>
            <person name="Gui C."/>
            <person name="Meng S."/>
            <person name="Li G."/>
            <person name="Viehrig K."/>
            <person name="Ye F."/>
            <person name="Su P."/>
            <person name="Kiefer A.F."/>
            <person name="Nichols A."/>
            <person name="Cepeda A.J."/>
            <person name="Yan W."/>
            <person name="Fan B."/>
            <person name="Jiang Y."/>
            <person name="Adhikari A."/>
            <person name="Zheng C.-J."/>
            <person name="Schuster L."/>
            <person name="Cowan T.M."/>
            <person name="Smanski M.J."/>
            <person name="Chevrette M.G."/>
            <person name="De Carvalho L.P.S."/>
            <person name="Shen B."/>
        </authorList>
    </citation>
    <scope>NUCLEOTIDE SEQUENCE [LARGE SCALE GENOMIC DNA]</scope>
    <source>
        <strain evidence="3 4">NPDC058348</strain>
    </source>
</reference>
<keyword evidence="2" id="KW-1133">Transmembrane helix</keyword>
<feature type="transmembrane region" description="Helical" evidence="2">
    <location>
        <begin position="838"/>
        <end position="856"/>
    </location>
</feature>
<proteinExistence type="predicted"/>
<feature type="transmembrane region" description="Helical" evidence="2">
    <location>
        <begin position="324"/>
        <end position="347"/>
    </location>
</feature>
<feature type="transmembrane region" description="Helical" evidence="2">
    <location>
        <begin position="382"/>
        <end position="400"/>
    </location>
</feature>
<feature type="region of interest" description="Disordered" evidence="1">
    <location>
        <begin position="862"/>
        <end position="882"/>
    </location>
</feature>
<keyword evidence="2" id="KW-0812">Transmembrane</keyword>
<sequence length="882" mass="91467">MSITEAARGRAAALAAFVTVVSVCAGDAVARSFPFGPRTRAVNDLGNQFVPYHARLWDLLHGRADGGVLVNWQSGYGTSFLPDVGTYVSSPFALLVGLFPRDGIDLAVYVITVLKTAVAAAAMSVLLLAVRRAGGGGPWWAAGVLGASYALCGWAVTEAVYNPMWMDGLIALPLLCLVGEWARTGRRRVLGPLVVALAWTANFYTAYMATLGAALVLLVRLLTADGTAPVRERLGALLRAAGTTVLGIGLAAPLLAVVFMGSRHAYPGWTREFAPSDWPDVFARALPATYSFFTPAGFLGAGALVLACTLVFHRAAPRRERWAWTLLAVAVAVSMQWGPTHLVWHVFATPNGSPYRQTFVLAGALVVTAWVSLSYGWPGRRALLGGTAVVALLSAGAATSPRITSWTYPLVVAGVAATVGAVLLARRAESPGPDGAGGAGGLSASERAGGVAPGVTAARRRPRRAPAVAAVLLLTGSLAAQAALTTAYADRRRLAGLDDYASWGSRQRIQADAVAEADGWPAYRTEPGREQTTANDPLTVGGQGAAYYSSHTPEVLTRTLAALGAGWTSNGRAVQSLDNPVTDALFAVGARVRMPRDPHQPGARPDARGTTVTRATVPRLVTVRPPGPEPRFTASPFRNQEKLLGARVYTLPPAALRAGGVDGGDGGDGTLTATCPAGSEVFLWAPGFSGTARLDGARAGTEAELRGRVPARRAALQPLGAVPPDGRVAITLRGRGADRLPLRSVGCLDRDRLATAVDGLRSSGASAVRVTDSGVRASLPPGTRGTAVFAMPRIAGWSCRADGAEARPAGSYLGLVAVPLDGRTSVVSCAFSPPGLRLGGAVGGLSLLVLLGVAVAPRAAARRGTRHTKTSPHDHRLVARTA</sequence>
<gene>
    <name evidence="3" type="ORF">ACFWJN_06195</name>
</gene>
<dbReference type="RefSeq" id="WP_386709686.1">
    <property type="nucleotide sequence ID" value="NZ_JBHXIJ010000024.1"/>
</dbReference>
<dbReference type="Proteomes" id="UP001598448">
    <property type="component" value="Unassembled WGS sequence"/>
</dbReference>
<name>A0ABW6FFW4_9ACTN</name>
<organism evidence="3 4">
    <name type="scientific">Streptomyces albidochromogenes</name>
    <dbReference type="NCBI Taxonomy" id="329524"/>
    <lineage>
        <taxon>Bacteria</taxon>
        <taxon>Bacillati</taxon>
        <taxon>Actinomycetota</taxon>
        <taxon>Actinomycetes</taxon>
        <taxon>Kitasatosporales</taxon>
        <taxon>Streptomycetaceae</taxon>
        <taxon>Streptomyces</taxon>
    </lineage>
</organism>
<accession>A0ABW6FFW4</accession>
<feature type="transmembrane region" description="Helical" evidence="2">
    <location>
        <begin position="467"/>
        <end position="489"/>
    </location>
</feature>
<feature type="transmembrane region" description="Helical" evidence="2">
    <location>
        <begin position="406"/>
        <end position="425"/>
    </location>
</feature>
<evidence type="ECO:0000256" key="2">
    <source>
        <dbReference type="SAM" id="Phobius"/>
    </source>
</evidence>